<name>A0A0L0DVP6_THETB</name>
<protein>
    <submittedName>
        <fullName evidence="2">Uncharacterized protein</fullName>
    </submittedName>
</protein>
<proteinExistence type="predicted"/>
<dbReference type="EMBL" id="GL349441">
    <property type="protein sequence ID" value="KNC56252.1"/>
    <property type="molecule type" value="Genomic_DNA"/>
</dbReference>
<gene>
    <name evidence="2" type="ORF">AMSG_02221</name>
</gene>
<sequence length="534" mass="55927">MSFAALANLESGSESGSNSSSTTPSSSSSPSPVEEEVVIPPRRLACSCVLGQRERLLFALGIEALGLGSAGKGRNVVRKLRKSLVHATENNAATGESGSSWWNMFCASDVDDDLADASDAPPLDTNAAAAAAASAAGDKAAGNEAAASAAGPEAEDGAEVREATEWMESVRHAKFAHDYEAAADAFAALSVEVLGHDLGETIFIRPKICLMNVLKDVFETAKMKQPSAPGASAAVEFFNATAALFAAAPGAAGDAPKWPVALAHAVAAHHAKVMPDAGEFSLVGHPVGKDHPDVGFLFGATINPECPCKRKNDEVYLGDAYVRSNKLREIRAAANKAMKEYGPNWDVPYECLGLIHLVRILHSSLSASDDIFAAFFAPITAAASPATELPGHGGRSMHVDKPEFTAALQAAGVPVDNIASYWGDGADNPAYGLDTTSRRIAEAAVAFRDTVGLDGDALGGAIAAYFRGETRDEFSPSSAKLLAIAALVGNYDKRMIRMRWRTFKNFGTEPGSDAPHAADFRAVRAAFKDMFGAE</sequence>
<evidence type="ECO:0000313" key="3">
    <source>
        <dbReference type="Proteomes" id="UP000054408"/>
    </source>
</evidence>
<evidence type="ECO:0000313" key="2">
    <source>
        <dbReference type="EMBL" id="KNC56252.1"/>
    </source>
</evidence>
<dbReference type="AlphaFoldDB" id="A0A0L0DVP6"/>
<dbReference type="Proteomes" id="UP000054408">
    <property type="component" value="Unassembled WGS sequence"/>
</dbReference>
<dbReference type="RefSeq" id="XP_013760774.1">
    <property type="nucleotide sequence ID" value="XM_013905320.1"/>
</dbReference>
<feature type="region of interest" description="Disordered" evidence="1">
    <location>
        <begin position="1"/>
        <end position="36"/>
    </location>
</feature>
<feature type="compositionally biased region" description="Low complexity" evidence="1">
    <location>
        <begin position="10"/>
        <end position="32"/>
    </location>
</feature>
<evidence type="ECO:0000256" key="1">
    <source>
        <dbReference type="SAM" id="MobiDB-lite"/>
    </source>
</evidence>
<keyword evidence="3" id="KW-1185">Reference proteome</keyword>
<accession>A0A0L0DVP6</accession>
<reference evidence="2 3" key="1">
    <citation type="submission" date="2010-05" db="EMBL/GenBank/DDBJ databases">
        <title>The Genome Sequence of Thecamonas trahens ATCC 50062.</title>
        <authorList>
            <consortium name="The Broad Institute Genome Sequencing Platform"/>
            <person name="Russ C."/>
            <person name="Cuomo C."/>
            <person name="Shea T."/>
            <person name="Young S.K."/>
            <person name="Zeng Q."/>
            <person name="Koehrsen M."/>
            <person name="Haas B."/>
            <person name="Borodovsky M."/>
            <person name="Guigo R."/>
            <person name="Alvarado L."/>
            <person name="Berlin A."/>
            <person name="Bochicchio J."/>
            <person name="Borenstein D."/>
            <person name="Chapman S."/>
            <person name="Chen Z."/>
            <person name="Freedman E."/>
            <person name="Gellesch M."/>
            <person name="Goldberg J."/>
            <person name="Griggs A."/>
            <person name="Gujja S."/>
            <person name="Heilman E."/>
            <person name="Heiman D."/>
            <person name="Hepburn T."/>
            <person name="Howarth C."/>
            <person name="Jen D."/>
            <person name="Larson L."/>
            <person name="Mehta T."/>
            <person name="Park D."/>
            <person name="Pearson M."/>
            <person name="Roberts A."/>
            <person name="Saif S."/>
            <person name="Shenoy N."/>
            <person name="Sisk P."/>
            <person name="Stolte C."/>
            <person name="Sykes S."/>
            <person name="Thomson T."/>
            <person name="Walk T."/>
            <person name="White J."/>
            <person name="Yandava C."/>
            <person name="Burger G."/>
            <person name="Gray M.W."/>
            <person name="Holland P.W.H."/>
            <person name="King N."/>
            <person name="Lang F.B.F."/>
            <person name="Roger A.J."/>
            <person name="Ruiz-Trillo I."/>
            <person name="Lander E."/>
            <person name="Nusbaum C."/>
        </authorList>
    </citation>
    <scope>NUCLEOTIDE SEQUENCE [LARGE SCALE GENOMIC DNA]</scope>
    <source>
        <strain evidence="2 3">ATCC 50062</strain>
    </source>
</reference>
<dbReference type="GeneID" id="25561913"/>
<organism evidence="2 3">
    <name type="scientific">Thecamonas trahens ATCC 50062</name>
    <dbReference type="NCBI Taxonomy" id="461836"/>
    <lineage>
        <taxon>Eukaryota</taxon>
        <taxon>Apusozoa</taxon>
        <taxon>Apusomonadida</taxon>
        <taxon>Apusomonadidae</taxon>
        <taxon>Thecamonas</taxon>
    </lineage>
</organism>